<feature type="coiled-coil region" evidence="1">
    <location>
        <begin position="33"/>
        <end position="98"/>
    </location>
</feature>
<gene>
    <name evidence="3" type="ORF">JHU38_02470</name>
</gene>
<feature type="signal peptide" evidence="2">
    <location>
        <begin position="1"/>
        <end position="20"/>
    </location>
</feature>
<evidence type="ECO:0000313" key="3">
    <source>
        <dbReference type="EMBL" id="MBO1362653.1"/>
    </source>
</evidence>
<accession>A0ABS3M3A2</accession>
<keyword evidence="2" id="KW-0732">Signal</keyword>
<reference evidence="3 4" key="1">
    <citation type="submission" date="2021-01" db="EMBL/GenBank/DDBJ databases">
        <title>Prevotella A2931 sp. nov.</title>
        <authorList>
            <person name="Buhl M."/>
            <person name="Oberhettinger P."/>
        </authorList>
    </citation>
    <scope>NUCLEOTIDE SEQUENCE [LARGE SCALE GENOMIC DNA]</scope>
    <source>
        <strain evidence="3 4">A2931</strain>
    </source>
</reference>
<evidence type="ECO:0000256" key="1">
    <source>
        <dbReference type="SAM" id="Coils"/>
    </source>
</evidence>
<organism evidence="3 4">
    <name type="scientific">Prevotella illustrans</name>
    <dbReference type="NCBI Taxonomy" id="2800387"/>
    <lineage>
        <taxon>Bacteria</taxon>
        <taxon>Pseudomonadati</taxon>
        <taxon>Bacteroidota</taxon>
        <taxon>Bacteroidia</taxon>
        <taxon>Bacteroidales</taxon>
        <taxon>Prevotellaceae</taxon>
        <taxon>Prevotella</taxon>
    </lineage>
</organism>
<dbReference type="RefSeq" id="WP_107582606.1">
    <property type="nucleotide sequence ID" value="NZ_JAERMS010000004.1"/>
</dbReference>
<keyword evidence="4" id="KW-1185">Reference proteome</keyword>
<feature type="chain" id="PRO_5047408044" description="DUF4398 domain-containing protein" evidence="2">
    <location>
        <begin position="21"/>
        <end position="107"/>
    </location>
</feature>
<comment type="caution">
    <text evidence="3">The sequence shown here is derived from an EMBL/GenBank/DDBJ whole genome shotgun (WGS) entry which is preliminary data.</text>
</comment>
<dbReference type="EMBL" id="JAERMS010000004">
    <property type="protein sequence ID" value="MBO1362653.1"/>
    <property type="molecule type" value="Genomic_DNA"/>
</dbReference>
<evidence type="ECO:0008006" key="5">
    <source>
        <dbReference type="Google" id="ProtNLM"/>
    </source>
</evidence>
<dbReference type="Proteomes" id="UP000664265">
    <property type="component" value="Unassembled WGS sequence"/>
</dbReference>
<keyword evidence="1" id="KW-0175">Coiled coil</keyword>
<evidence type="ECO:0000256" key="2">
    <source>
        <dbReference type="SAM" id="SignalP"/>
    </source>
</evidence>
<protein>
    <recommendedName>
        <fullName evidence="5">DUF4398 domain-containing protein</fullName>
    </recommendedName>
</protein>
<sequence>MKRNILILLSVLTFTGTALAQDDKVVNYRTMAREQLDLRVQNLQDELREATSQSKKAKEIYKDAQKSFQQAKKAYQEAKTLEKQKKQALKEAQKAIKYRAKLKALGN</sequence>
<name>A0ABS3M3A2_9BACT</name>
<evidence type="ECO:0000313" key="4">
    <source>
        <dbReference type="Proteomes" id="UP000664265"/>
    </source>
</evidence>
<proteinExistence type="predicted"/>